<dbReference type="PROSITE" id="PS50088">
    <property type="entry name" value="ANK_REPEAT"/>
    <property type="match status" value="6"/>
</dbReference>
<dbReference type="InterPro" id="IPR002523">
    <property type="entry name" value="MgTranspt_CorA/ZnTranspt_ZntB"/>
</dbReference>
<name>A0A9P7H3J5_9HYPO</name>
<dbReference type="EMBL" id="JAGPUO010000016">
    <property type="protein sequence ID" value="KAG5657847.1"/>
    <property type="molecule type" value="Genomic_DNA"/>
</dbReference>
<feature type="repeat" description="ANK" evidence="3">
    <location>
        <begin position="995"/>
        <end position="1027"/>
    </location>
</feature>
<dbReference type="Pfam" id="PF00701">
    <property type="entry name" value="DHDPS"/>
    <property type="match status" value="1"/>
</dbReference>
<dbReference type="Gene3D" id="3.20.20.70">
    <property type="entry name" value="Aldolase class I"/>
    <property type="match status" value="1"/>
</dbReference>
<evidence type="ECO:0000256" key="4">
    <source>
        <dbReference type="SAM" id="MobiDB-lite"/>
    </source>
</evidence>
<dbReference type="Gene3D" id="3.30.200.20">
    <property type="entry name" value="Phosphorylase Kinase, domain 1"/>
    <property type="match status" value="1"/>
</dbReference>
<evidence type="ECO:0000313" key="8">
    <source>
        <dbReference type="Proteomes" id="UP000782241"/>
    </source>
</evidence>
<sequence>MSQLPARLCQTYSSGPAAQLPRVFPSTGFEKIDPTLSVEEERLPTYRLEDYYPVRIGQIIHENYQVVGAVSFCCFANPLTDSVYSRDGKFWALKVHVNTLKHNQELAVYRHLSGLCLDHPGRQHVRQFRDTFKLAGPHGEHDVFVMPPLGMSLRTLQEMQKDHVFQSSLVTSALDQTLFGLNYLHDADIHTDNLLIAITDDSILETVEDNELHRPSARKYIEDTVIHVSQYMLGGAGGLTICDLGQARIGKVHRGKAMPTPYRAPEMILGMTWGNSVDVWSVGLLAWDLLQQEDIFRVYDQSEELNDAHHLAAMTSLLGPPPDAFLRRSDKTSKYWSKDVHAVMSILKSEPILVVGAGAFGLSTVHHLLKAGYKDITVLEKDEEIPSRWSAANDLNKIVRAEYEDPLYQDMTLKAIEAWQTPLFAPHFHQVGFIHCVSGNASKEAHDTLNRFRTAAERDPRLKPHVSPLNTQKDIADAAWQFKDSSFPGWTGYLNKFDGYAHSGNALRSMFQATKAQGAKFILGAAGTVSEIVYEETASGRKAIGVKTTGGLFYPSKLLIVSVGAAGAKLVPEIGKQLVAKSWSVAHLHLTDDETSALRGIPVTYARDLGFFFEPDPETNLLKLCPMGGGFINTDSESGVSHAPTDLKESAFLPEGDDKQLRELVRQTLPQFAERPFVKKSLCWFADTVNSDFIIDYVPDTSSSVLLLSGDSGHGFKMFPIFGEWVKNLLESEAGEQSVERWRWKNPVANDANDEIRAQAPPMAGESFVNEANSLPPVDGGYHHSSSEGSPVSVFDILDEMVESKNASTDKLRGILVSDKSIIETRDSHGLMPVHVAVDYGLLEATTLLLELQKDCEAQDSWKGQPLHIACRQGHKDIAKLLLKKGAEIEARYDGRTPLFTACWYGQIEVAKFLIDQGAKVSVTDDVGWSPLLTTTALEYEELTKVLLKRDNTNIDHTEKLGGRTALNIATLSGYESIASMLINEGAAVNLQDSEGQTALHLAISQNYPELVNLLINKGATISIQDKDGWTALHFVARFSDKEIATRVLSKGGRALINVKDTHGWTALHIASRQGNEIVVKVILGDKGIHSNLDINATDNNDNTALHLACGVLDRDADQYDPDGEESSSEEKAMCQGAIIGELLGAGADPNIKNKEKNSSIDLIMAKGEPHRFQGLLAYIWPPKKHPKSPASKTWGVDDLLARQDFIPLLSRLQNFPGTATNAVLRYTLDMILDMVEDYDNITLFKHLPPALGLLIAASSPNEHLNSRLKIAASSISKQLRAQHSRERSPKAQQTNVMMFKRQSKGSLQNKEKEEDKTVYEIPEANSGQKVPKALLRNLNEIGDILRDPPFSQLHRDDYSKFIIPKAKKGLEGVLERFEAVVVQFYKEKRKSGSLLRYRSVNEVIYGAGPTTIMADRSHSKNFKFKNGPRFSWVHLPSTNMVWMQDLMMRIMKEEVDMSEADKDDEGESEQYFALRSFFQDSWIQVPDSETPSRVMKPRALRRDGTSPSHDKRDKDTDLVELGGREPKREADVPQDGFDKDHEAVEVEPECSRLVQDASVLQDGFCKDQDADLVKDETPEPERNIPQASAVYMPYLCFSTCHSETRDRLKDPERLKAYQELLKGYRDLVIHESPTLDEWYYHFAGDKKSTEDKSMWNREQVVTKFLEDQEKTKPCQALLDADQESIIRKSPTRNESMRNREQVITKILKEQEMNKEIPSRMSTANKTDAVRQVNENLEAVESSTSDSWTVLRVNQIWIWTFAEKWIITASSCSLDDSHESLVEGLLAQLKKQAEYGGSESQPQTTEEMKKLIVDYCVASYERKPKKDPKMSISQIFSNYMNRIARDETTLFDRLRRGGTGNTSDPTRKVDGWPTKVSLKSLSEEGMRGSIKLAENLVADIKDVRDELNILKSTARFQKAVQRDLAGNHVEDTNLSADYVENDIREMDSVADRIQSALNATLSLQQSEIALWQNKVLMAFTLATIFFLPMSFLSSLFALDAESFSKTPSWVFLVIFLVPVGFSGILSVLAFATMRENKPQAASGSDAKGQLKSRINTTSKGTANTVGVNGGGLFGGRISPGVWCPSVTFFNHADDTVDYDSQAKYYAHLADSGLNGLIVMGSNAEAFLLTREERYELIALARKTIGPDFPLMAGVGAHSTKQTLELAEDARKAGANYLLVLPPAYFGKATSMNVVKRFFAEVAQKSALPIVIYNFPGVTNGVDLDSETIVQIYEESKKSHPSGKSNIVGVKLTCGSVGKITRLAAQIPSKEFSTYGGQSDFLIGGLAAGSVGCVAAFANVFPTLTSKIYSLYKEGKFDGALKLQQLAALAERPCKAGVASTKYAVAVYSARLAGVEGAVEKLAPRHPYEPVGDAVKQSVQSIMKEAGEKEEELLRTWTDRVKGRLN</sequence>
<feature type="compositionally biased region" description="Basic and acidic residues" evidence="4">
    <location>
        <begin position="1501"/>
        <end position="1540"/>
    </location>
</feature>
<feature type="repeat" description="ANK" evidence="3">
    <location>
        <begin position="866"/>
        <end position="894"/>
    </location>
</feature>
<keyword evidence="2 3" id="KW-0040">ANK repeat</keyword>
<keyword evidence="5" id="KW-1133">Transmembrane helix</keyword>
<feature type="domain" description="Protein kinase" evidence="6">
    <location>
        <begin position="61"/>
        <end position="424"/>
    </location>
</feature>
<dbReference type="GO" id="GO:0016829">
    <property type="term" value="F:lyase activity"/>
    <property type="evidence" value="ECO:0007669"/>
    <property type="project" value="InterPro"/>
</dbReference>
<dbReference type="CDD" id="cd00408">
    <property type="entry name" value="DHDPS-like"/>
    <property type="match status" value="1"/>
</dbReference>
<organism evidence="7 8">
    <name type="scientific">Fusarium avenaceum</name>
    <dbReference type="NCBI Taxonomy" id="40199"/>
    <lineage>
        <taxon>Eukaryota</taxon>
        <taxon>Fungi</taxon>
        <taxon>Dikarya</taxon>
        <taxon>Ascomycota</taxon>
        <taxon>Pezizomycotina</taxon>
        <taxon>Sordariomycetes</taxon>
        <taxon>Hypocreomycetidae</taxon>
        <taxon>Hypocreales</taxon>
        <taxon>Nectriaceae</taxon>
        <taxon>Fusarium</taxon>
        <taxon>Fusarium tricinctum species complex</taxon>
    </lineage>
</organism>
<dbReference type="SMART" id="SM01130">
    <property type="entry name" value="DHDPS"/>
    <property type="match status" value="1"/>
</dbReference>
<protein>
    <recommendedName>
        <fullName evidence="6">Protein kinase domain-containing protein</fullName>
    </recommendedName>
</protein>
<dbReference type="SUPFAM" id="SSF51569">
    <property type="entry name" value="Aldolase"/>
    <property type="match status" value="1"/>
</dbReference>
<feature type="transmembrane region" description="Helical" evidence="5">
    <location>
        <begin position="2010"/>
        <end position="2031"/>
    </location>
</feature>
<dbReference type="SMART" id="SM00248">
    <property type="entry name" value="ANK"/>
    <property type="match status" value="9"/>
</dbReference>
<dbReference type="InterPro" id="IPR011009">
    <property type="entry name" value="Kinase-like_dom_sf"/>
</dbReference>
<proteinExistence type="predicted"/>
<dbReference type="Pfam" id="PF01266">
    <property type="entry name" value="DAO"/>
    <property type="match status" value="1"/>
</dbReference>
<keyword evidence="5" id="KW-0472">Membrane</keyword>
<evidence type="ECO:0000256" key="5">
    <source>
        <dbReference type="SAM" id="Phobius"/>
    </source>
</evidence>
<dbReference type="Pfam" id="PF12796">
    <property type="entry name" value="Ank_2"/>
    <property type="match status" value="3"/>
</dbReference>
<dbReference type="PROSITE" id="PS50297">
    <property type="entry name" value="ANK_REP_REGION"/>
    <property type="match status" value="5"/>
</dbReference>
<feature type="transmembrane region" description="Helical" evidence="5">
    <location>
        <begin position="1975"/>
        <end position="1998"/>
    </location>
</feature>
<dbReference type="PANTHER" id="PTHR24198:SF165">
    <property type="entry name" value="ANKYRIN REPEAT-CONTAINING PROTEIN-RELATED"/>
    <property type="match status" value="1"/>
</dbReference>
<feature type="region of interest" description="Disordered" evidence="4">
    <location>
        <begin position="1489"/>
        <end position="1540"/>
    </location>
</feature>
<dbReference type="PRINTS" id="PR00146">
    <property type="entry name" value="DHPICSNTHASE"/>
</dbReference>
<feature type="repeat" description="ANK" evidence="3">
    <location>
        <begin position="894"/>
        <end position="926"/>
    </location>
</feature>
<dbReference type="Gene3D" id="3.50.50.60">
    <property type="entry name" value="FAD/NAD(P)-binding domain"/>
    <property type="match status" value="1"/>
</dbReference>
<gene>
    <name evidence="7" type="ORF">KAF25_007880</name>
</gene>
<dbReference type="InterPro" id="IPR002220">
    <property type="entry name" value="DapA-like"/>
</dbReference>
<dbReference type="GO" id="GO:0046873">
    <property type="term" value="F:metal ion transmembrane transporter activity"/>
    <property type="evidence" value="ECO:0007669"/>
    <property type="project" value="InterPro"/>
</dbReference>
<reference evidence="7" key="1">
    <citation type="submission" date="2021-04" db="EMBL/GenBank/DDBJ databases">
        <title>Draft genome of Fusarium avenaceum strain F156N33, isolated from an atmospheric sample in Virginia.</title>
        <authorList>
            <person name="Yang S."/>
            <person name="Vinatzer B.A."/>
            <person name="Coleman J."/>
        </authorList>
    </citation>
    <scope>NUCLEOTIDE SEQUENCE</scope>
    <source>
        <strain evidence="7">F156N33</strain>
    </source>
</reference>
<dbReference type="SUPFAM" id="SSF51905">
    <property type="entry name" value="FAD/NAD(P)-binding domain"/>
    <property type="match status" value="1"/>
</dbReference>
<evidence type="ECO:0000313" key="7">
    <source>
        <dbReference type="EMBL" id="KAG5657847.1"/>
    </source>
</evidence>
<feature type="repeat" description="ANK" evidence="3">
    <location>
        <begin position="962"/>
        <end position="994"/>
    </location>
</feature>
<dbReference type="SMART" id="SM00220">
    <property type="entry name" value="S_TKc"/>
    <property type="match status" value="1"/>
</dbReference>
<dbReference type="InterPro" id="IPR013785">
    <property type="entry name" value="Aldolase_TIM"/>
</dbReference>
<keyword evidence="5" id="KW-0812">Transmembrane</keyword>
<feature type="repeat" description="ANK" evidence="3">
    <location>
        <begin position="1063"/>
        <end position="1084"/>
    </location>
</feature>
<evidence type="ECO:0000256" key="3">
    <source>
        <dbReference type="PROSITE-ProRule" id="PRU00023"/>
    </source>
</evidence>
<dbReference type="InterPro" id="IPR002110">
    <property type="entry name" value="Ankyrin_rpt"/>
</dbReference>
<dbReference type="InterPro" id="IPR036770">
    <property type="entry name" value="Ankyrin_rpt-contain_sf"/>
</dbReference>
<dbReference type="InterPro" id="IPR006076">
    <property type="entry name" value="FAD-dep_OxRdtase"/>
</dbReference>
<dbReference type="Pfam" id="PF00069">
    <property type="entry name" value="Pkinase"/>
    <property type="match status" value="1"/>
</dbReference>
<dbReference type="SUPFAM" id="SSF56112">
    <property type="entry name" value="Protein kinase-like (PK-like)"/>
    <property type="match status" value="1"/>
</dbReference>
<evidence type="ECO:0000256" key="2">
    <source>
        <dbReference type="ARBA" id="ARBA00023043"/>
    </source>
</evidence>
<comment type="caution">
    <text evidence="7">The sequence shown here is derived from an EMBL/GenBank/DDBJ whole genome shotgun (WGS) entry which is preliminary data.</text>
</comment>
<feature type="repeat" description="ANK" evidence="3">
    <location>
        <begin position="829"/>
        <end position="861"/>
    </location>
</feature>
<dbReference type="InterPro" id="IPR036188">
    <property type="entry name" value="FAD/NAD-bd_sf"/>
</dbReference>
<dbReference type="Gene3D" id="1.10.510.10">
    <property type="entry name" value="Transferase(Phosphotransferase) domain 1"/>
    <property type="match status" value="1"/>
</dbReference>
<evidence type="ECO:0000256" key="1">
    <source>
        <dbReference type="ARBA" id="ARBA00022737"/>
    </source>
</evidence>
<keyword evidence="8" id="KW-1185">Reference proteome</keyword>
<dbReference type="GO" id="GO:0005524">
    <property type="term" value="F:ATP binding"/>
    <property type="evidence" value="ECO:0007669"/>
    <property type="project" value="InterPro"/>
</dbReference>
<dbReference type="Proteomes" id="UP000782241">
    <property type="component" value="Unassembled WGS sequence"/>
</dbReference>
<dbReference type="Gene3D" id="1.20.58.340">
    <property type="entry name" value="Magnesium transport protein CorA, transmembrane region"/>
    <property type="match status" value="1"/>
</dbReference>
<feature type="region of interest" description="Disordered" evidence="4">
    <location>
        <begin position="1280"/>
        <end position="1317"/>
    </location>
</feature>
<dbReference type="Gene3D" id="1.25.40.20">
    <property type="entry name" value="Ankyrin repeat-containing domain"/>
    <property type="match status" value="1"/>
</dbReference>
<dbReference type="GO" id="GO:0016020">
    <property type="term" value="C:membrane"/>
    <property type="evidence" value="ECO:0007669"/>
    <property type="project" value="InterPro"/>
</dbReference>
<dbReference type="PANTHER" id="PTHR24198">
    <property type="entry name" value="ANKYRIN REPEAT AND PROTEIN KINASE DOMAIN-CONTAINING PROTEIN"/>
    <property type="match status" value="1"/>
</dbReference>
<dbReference type="InterPro" id="IPR000719">
    <property type="entry name" value="Prot_kinase_dom"/>
</dbReference>
<evidence type="ECO:0000259" key="6">
    <source>
        <dbReference type="PROSITE" id="PS50011"/>
    </source>
</evidence>
<keyword evidence="1" id="KW-0677">Repeat</keyword>
<dbReference type="GO" id="GO:0004672">
    <property type="term" value="F:protein kinase activity"/>
    <property type="evidence" value="ECO:0007669"/>
    <property type="project" value="InterPro"/>
</dbReference>
<dbReference type="Gene3D" id="3.30.9.10">
    <property type="entry name" value="D-Amino Acid Oxidase, subunit A, domain 2"/>
    <property type="match status" value="1"/>
</dbReference>
<dbReference type="Pfam" id="PF01544">
    <property type="entry name" value="CorA"/>
    <property type="match status" value="1"/>
</dbReference>
<accession>A0A9P7H3J5</accession>
<dbReference type="PROSITE" id="PS50011">
    <property type="entry name" value="PROTEIN_KINASE_DOM"/>
    <property type="match status" value="1"/>
</dbReference>
<dbReference type="SUPFAM" id="SSF48403">
    <property type="entry name" value="Ankyrin repeat"/>
    <property type="match status" value="1"/>
</dbReference>